<feature type="coiled-coil region" evidence="1">
    <location>
        <begin position="265"/>
        <end position="296"/>
    </location>
</feature>
<reference evidence="4" key="1">
    <citation type="submission" date="2017-10" db="EMBL/GenBank/DDBJ databases">
        <title>Rapid genome shrinkage in a self-fertile nematode reveals novel sperm competition proteins.</title>
        <authorList>
            <person name="Yin D."/>
            <person name="Schwarz E.M."/>
            <person name="Thomas C.G."/>
            <person name="Felde R.L."/>
            <person name="Korf I.F."/>
            <person name="Cutter A.D."/>
            <person name="Schartner C.M."/>
            <person name="Ralston E.J."/>
            <person name="Meyer B.J."/>
            <person name="Haag E.S."/>
        </authorList>
    </citation>
    <scope>NUCLEOTIDE SEQUENCE [LARGE SCALE GENOMIC DNA]</scope>
    <source>
        <strain evidence="4">JU1422</strain>
    </source>
</reference>
<feature type="region of interest" description="Disordered" evidence="2">
    <location>
        <begin position="517"/>
        <end position="556"/>
    </location>
</feature>
<keyword evidence="4" id="KW-1185">Reference proteome</keyword>
<dbReference type="OrthoDB" id="5857813at2759"/>
<sequence>MIPSRSDSDEDKYVPAGLLNSADNTLGGSAVKANEICEFYNLNKPVTAKDEKIAKETTGFVDLSGEIKAEFPPKPASIPSSLPTPPVPTACRVLTIQPGSQAPILPTDAPRTPAPPPRAYIPRTIQMPQNMYRSMLGPVTTPAMLPVGSPMYPQQRPIPYHSTYMSIKMPPSTILSQQAIINGSMYGNPYMTPISSPMSAMTSMYSPGMVMAPNLLPYMHHPNSIHALHSPPPKPALEPILPLPEIKPKISPETRKRLREEAAAKLKAERDARKALLKAQKLAEKAKNTATKKKKETVIVESNLRKFGTFSKDMFVIRLKDVDSFSRNNEIWRIDNHVMIQKFCGVPSLRAPARQFQSTNRLAGYDARATWRMFIINPDDVEIEKYGSEVTIHNFPEITVLREAKKLAEMKDTAFNEIEKSEYEEKLHALEVKRYNKVKERLRKRLERKQKKMMMKKMHQKTSSNRSNHFIDDSFASNSYHEHSTNYMTNDEYVCRDVLNGLLDALDDEEYDLEGSIMSTDEGSCWSDEEEDGEDSDDTEEGNEEDADAGSLISMDSYSDGFEDFVEYVDPINSFPVYEEGELPPVAFEVVID</sequence>
<gene>
    <name evidence="3" type="primary">Cnig_chr_I.g138</name>
    <name evidence="3" type="ORF">B9Z55_000138</name>
</gene>
<evidence type="ECO:0000313" key="4">
    <source>
        <dbReference type="Proteomes" id="UP000230233"/>
    </source>
</evidence>
<dbReference type="STRING" id="1611254.A0A2G5VFI3"/>
<organism evidence="3 4">
    <name type="scientific">Caenorhabditis nigoni</name>
    <dbReference type="NCBI Taxonomy" id="1611254"/>
    <lineage>
        <taxon>Eukaryota</taxon>
        <taxon>Metazoa</taxon>
        <taxon>Ecdysozoa</taxon>
        <taxon>Nematoda</taxon>
        <taxon>Chromadorea</taxon>
        <taxon>Rhabditida</taxon>
        <taxon>Rhabditina</taxon>
        <taxon>Rhabditomorpha</taxon>
        <taxon>Rhabditoidea</taxon>
        <taxon>Rhabditidae</taxon>
        <taxon>Peloderinae</taxon>
        <taxon>Caenorhabditis</taxon>
    </lineage>
</organism>
<dbReference type="EMBL" id="PDUG01000001">
    <property type="protein sequence ID" value="PIC50507.1"/>
    <property type="molecule type" value="Genomic_DNA"/>
</dbReference>
<keyword evidence="1" id="KW-0175">Coiled coil</keyword>
<proteinExistence type="predicted"/>
<evidence type="ECO:0000256" key="1">
    <source>
        <dbReference type="SAM" id="Coils"/>
    </source>
</evidence>
<evidence type="ECO:0000313" key="3">
    <source>
        <dbReference type="EMBL" id="PIC50507.1"/>
    </source>
</evidence>
<dbReference type="AlphaFoldDB" id="A0A2G5VFI3"/>
<feature type="compositionally biased region" description="Acidic residues" evidence="2">
    <location>
        <begin position="527"/>
        <end position="548"/>
    </location>
</feature>
<name>A0A2G5VFI3_9PELO</name>
<accession>A0A2G5VFI3</accession>
<evidence type="ECO:0000256" key="2">
    <source>
        <dbReference type="SAM" id="MobiDB-lite"/>
    </source>
</evidence>
<dbReference type="Proteomes" id="UP000230233">
    <property type="component" value="Chromosome I"/>
</dbReference>
<comment type="caution">
    <text evidence="3">The sequence shown here is derived from an EMBL/GenBank/DDBJ whole genome shotgun (WGS) entry which is preliminary data.</text>
</comment>
<protein>
    <submittedName>
        <fullName evidence="3">Uncharacterized protein</fullName>
    </submittedName>
</protein>